<evidence type="ECO:0000259" key="2">
    <source>
        <dbReference type="PROSITE" id="PS50010"/>
    </source>
</evidence>
<organism evidence="3 4">
    <name type="scientific">Serendipita indica (strain DSM 11827)</name>
    <name type="common">Root endophyte fungus</name>
    <name type="synonym">Piriformospora indica</name>
    <dbReference type="NCBI Taxonomy" id="1109443"/>
    <lineage>
        <taxon>Eukaryota</taxon>
        <taxon>Fungi</taxon>
        <taxon>Dikarya</taxon>
        <taxon>Basidiomycota</taxon>
        <taxon>Agaricomycotina</taxon>
        <taxon>Agaricomycetes</taxon>
        <taxon>Sebacinales</taxon>
        <taxon>Serendipitaceae</taxon>
        <taxon>Serendipita</taxon>
    </lineage>
</organism>
<dbReference type="SUPFAM" id="SSF54277">
    <property type="entry name" value="CAD &amp; PB1 domains"/>
    <property type="match status" value="1"/>
</dbReference>
<evidence type="ECO:0000256" key="1">
    <source>
        <dbReference type="SAM" id="MobiDB-lite"/>
    </source>
</evidence>
<dbReference type="Pfam" id="PF00621">
    <property type="entry name" value="RhoGEF"/>
    <property type="match status" value="1"/>
</dbReference>
<feature type="compositionally biased region" description="Polar residues" evidence="1">
    <location>
        <begin position="864"/>
        <end position="881"/>
    </location>
</feature>
<dbReference type="PROSITE" id="PS50010">
    <property type="entry name" value="DH_2"/>
    <property type="match status" value="1"/>
</dbReference>
<feature type="region of interest" description="Disordered" evidence="1">
    <location>
        <begin position="666"/>
        <end position="700"/>
    </location>
</feature>
<feature type="compositionally biased region" description="Polar residues" evidence="1">
    <location>
        <begin position="689"/>
        <end position="700"/>
    </location>
</feature>
<feature type="compositionally biased region" description="Low complexity" evidence="1">
    <location>
        <begin position="1060"/>
        <end position="1073"/>
    </location>
</feature>
<dbReference type="InterPro" id="IPR010481">
    <property type="entry name" value="Cdc24/Scd1_N"/>
</dbReference>
<reference evidence="3 4" key="1">
    <citation type="journal article" date="2011" name="PLoS Pathog.">
        <title>Endophytic Life Strategies Decoded by Genome and Transcriptome Analyses of the Mutualistic Root Symbiont Piriformospora indica.</title>
        <authorList>
            <person name="Zuccaro A."/>
            <person name="Lahrmann U."/>
            <person name="Guldener U."/>
            <person name="Langen G."/>
            <person name="Pfiffi S."/>
            <person name="Biedenkopf D."/>
            <person name="Wong P."/>
            <person name="Samans B."/>
            <person name="Grimm C."/>
            <person name="Basiewicz M."/>
            <person name="Murat C."/>
            <person name="Martin F."/>
            <person name="Kogel K.H."/>
        </authorList>
    </citation>
    <scope>NUCLEOTIDE SEQUENCE [LARGE SCALE GENOMIC DNA]</scope>
    <source>
        <strain evidence="3 4">DSM 11827</strain>
    </source>
</reference>
<dbReference type="Gene3D" id="1.20.900.10">
    <property type="entry name" value="Dbl homology (DH) domain"/>
    <property type="match status" value="1"/>
</dbReference>
<feature type="region of interest" description="Disordered" evidence="1">
    <location>
        <begin position="30"/>
        <end position="63"/>
    </location>
</feature>
<dbReference type="InterPro" id="IPR011993">
    <property type="entry name" value="PH-like_dom_sf"/>
</dbReference>
<name>G4T894_SERID</name>
<dbReference type="Proteomes" id="UP000007148">
    <property type="component" value="Unassembled WGS sequence"/>
</dbReference>
<dbReference type="SMART" id="SM00325">
    <property type="entry name" value="RhoGEF"/>
    <property type="match status" value="1"/>
</dbReference>
<dbReference type="InterPro" id="IPR035899">
    <property type="entry name" value="DBL_dom_sf"/>
</dbReference>
<dbReference type="PANTHER" id="PTHR47339">
    <property type="entry name" value="CELL DIVISION CONTROL PROTEIN 24"/>
    <property type="match status" value="1"/>
</dbReference>
<feature type="compositionally biased region" description="Basic and acidic residues" evidence="1">
    <location>
        <begin position="939"/>
        <end position="958"/>
    </location>
</feature>
<dbReference type="GO" id="GO:0005737">
    <property type="term" value="C:cytoplasm"/>
    <property type="evidence" value="ECO:0007669"/>
    <property type="project" value="TreeGrafter"/>
</dbReference>
<dbReference type="eggNOG" id="KOG3519">
    <property type="taxonomic scope" value="Eukaryota"/>
</dbReference>
<dbReference type="CDD" id="cd00160">
    <property type="entry name" value="RhoGEF"/>
    <property type="match status" value="1"/>
</dbReference>
<sequence length="1215" mass="132953">MAASSSSASFAADLLSSTMSVAQSSKLLLRTPKKQTNPVTSPIPTLVSSGPTPTSGPAMASAPASLAPSTTVPVVPDAASLLNKVATTSTGIYQQSVFLRSRLQRVPAFAQFLRFSQSGSRASKDVVQQMWETFALGKPLCVLFNLQDIPADLKIQEYSDDEVDPDPLRKERQRAIALFIMGVNRLKGAGIWEKDAPLFSISELVMDAMDTNGFVKVVATVLHLLTKLPPTAWSEDAEPGPNAASHAPTTSNTSRKDVERANLIRELMETERKYCQDLEIMQSYADSLQRLDIVDPDTIQRLFPALGKLTDFQRKLLIHMEQTAEHPVDEQDWGRCFSQHESEFAIYDAYIANYSQALDLAVAEQRTLMAASSIINPMQLPAFLIKPVQRLCRYPLLLGSVLKLTPLEHPLHASLVEGVDAVKRIADAANRALREKENEETWSAALARIRDWKGLQLDKTGPLLLDEVFGISGDKRPYSEYHTFLFDRMLLICRPKDIQPAEVVESGDKEKKSDRLTPGFMRGRSNSVNGNPPAPSTPKGVGLVAGGAVASRRSKLPLSIRGVLYIRNMLDVTADTSSGAYLVNVKYSDRRETLNWSIHCRNEEQVTLWQSELKRLVSLWIKEEAHIKQQAKEDLKALRSASHGAPYASQESLDTMRSARRPAHPYHYTFETAPSRSRNRNGSLDLGNSRPNVTRGRASSVSSVISDLYDAYAKDDASSIESISTNASMTDLPSSVNASTAYPVEKSPEKSHSRSASVASRVSIGSETRSRPPSNSTLSSRFRTLPLPPQLPPPTSPQPPRPNEDPPSYSASTSHSSSRTQEKASHSRRPSAESADGTRPLPMPPASQLRIRVGDRAPAPLGLPTSSVAIPSPSMTPQSTLPELPSKDPRRPLSSRKSGSMLRGPRERHYSGTGRMTPTTPPQYATTHAIPTQGLIKPPVDESHLHPELRADLRRRQDSGSSSNTDMVSIFTSSEPEIDVSPTTPLSFGEETQKRSPSKLAPGNAAKDTVSRNLVVSAGADVGRPRTADRRPAVTPQTAFHEIRDRELITSGGLRHTHESSASGRPGSSSSRSTHPDQQSHCRTNSSSGFGRTALPTSISSAGTVIVRLHHNESTFLIKIPHTSPRAEFVEKIRRKIRLCGAAPAVPVEHLPATRFSIEEQVSYLDENYQFKKLSTNEDFAVAWKCATRPRKDPEDNGVFIIAVGPTSCLGYGNK</sequence>
<dbReference type="SUPFAM" id="SSF48065">
    <property type="entry name" value="DBL homology domain (DH-domain)"/>
    <property type="match status" value="1"/>
</dbReference>
<feature type="region of interest" description="Disordered" evidence="1">
    <location>
        <begin position="740"/>
        <end position="1095"/>
    </location>
</feature>
<accession>G4T894</accession>
<feature type="compositionally biased region" description="Low complexity" evidence="1">
    <location>
        <begin position="754"/>
        <end position="763"/>
    </location>
</feature>
<dbReference type="InterPro" id="IPR000219">
    <property type="entry name" value="DH_dom"/>
</dbReference>
<dbReference type="InParanoid" id="G4T894"/>
<feature type="compositionally biased region" description="Low complexity" evidence="1">
    <location>
        <begin position="51"/>
        <end position="63"/>
    </location>
</feature>
<feature type="compositionally biased region" description="Pro residues" evidence="1">
    <location>
        <begin position="786"/>
        <end position="801"/>
    </location>
</feature>
<dbReference type="Pfam" id="PF15411">
    <property type="entry name" value="PH_10"/>
    <property type="match status" value="1"/>
</dbReference>
<dbReference type="STRING" id="1109443.G4T894"/>
<dbReference type="InterPro" id="IPR053026">
    <property type="entry name" value="CDC42_GEF"/>
</dbReference>
<dbReference type="GO" id="GO:0043332">
    <property type="term" value="C:mating projection tip"/>
    <property type="evidence" value="ECO:0007669"/>
    <property type="project" value="TreeGrafter"/>
</dbReference>
<dbReference type="GO" id="GO:0005085">
    <property type="term" value="F:guanyl-nucleotide exchange factor activity"/>
    <property type="evidence" value="ECO:0007669"/>
    <property type="project" value="InterPro"/>
</dbReference>
<feature type="compositionally biased region" description="Polar residues" evidence="1">
    <location>
        <begin position="959"/>
        <end position="986"/>
    </location>
</feature>
<feature type="compositionally biased region" description="Polar residues" evidence="1">
    <location>
        <begin position="765"/>
        <end position="782"/>
    </location>
</feature>
<dbReference type="SUPFAM" id="SSF50729">
    <property type="entry name" value="PH domain-like"/>
    <property type="match status" value="1"/>
</dbReference>
<dbReference type="OrthoDB" id="1594986at2759"/>
<dbReference type="AlphaFoldDB" id="G4T894"/>
<dbReference type="InterPro" id="IPR033511">
    <property type="entry name" value="Cdc24/Scd1_PH_dom"/>
</dbReference>
<dbReference type="HOGENOM" id="CLU_269278_0_0_1"/>
<evidence type="ECO:0000313" key="4">
    <source>
        <dbReference type="Proteomes" id="UP000007148"/>
    </source>
</evidence>
<feature type="domain" description="DH" evidence="2">
    <location>
        <begin position="259"/>
        <end position="432"/>
    </location>
</feature>
<feature type="compositionally biased region" description="Basic and acidic residues" evidence="1">
    <location>
        <begin position="1023"/>
        <end position="1032"/>
    </location>
</feature>
<evidence type="ECO:0000313" key="3">
    <source>
        <dbReference type="EMBL" id="CCA67518.1"/>
    </source>
</evidence>
<comment type="caution">
    <text evidence="3">The sequence shown here is derived from an EMBL/GenBank/DDBJ whole genome shotgun (WGS) entry which is preliminary data.</text>
</comment>
<dbReference type="GO" id="GO:0031106">
    <property type="term" value="P:septin ring organization"/>
    <property type="evidence" value="ECO:0007669"/>
    <property type="project" value="TreeGrafter"/>
</dbReference>
<dbReference type="CDD" id="cd13246">
    <property type="entry name" value="PH_Scd1"/>
    <property type="match status" value="1"/>
</dbReference>
<feature type="region of interest" description="Disordered" evidence="1">
    <location>
        <begin position="233"/>
        <end position="256"/>
    </location>
</feature>
<proteinExistence type="predicted"/>
<dbReference type="Gene3D" id="2.30.29.30">
    <property type="entry name" value="Pleckstrin-homology domain (PH domain)/Phosphotyrosine-binding domain (PTB)"/>
    <property type="match status" value="1"/>
</dbReference>
<dbReference type="Pfam" id="PF06395">
    <property type="entry name" value="CDC24"/>
    <property type="match status" value="1"/>
</dbReference>
<feature type="compositionally biased region" description="Polar residues" evidence="1">
    <location>
        <begin position="914"/>
        <end position="930"/>
    </location>
</feature>
<dbReference type="GO" id="GO:0000935">
    <property type="term" value="C:division septum"/>
    <property type="evidence" value="ECO:0007669"/>
    <property type="project" value="TreeGrafter"/>
</dbReference>
<keyword evidence="4" id="KW-1185">Reference proteome</keyword>
<feature type="compositionally biased region" description="Basic and acidic residues" evidence="1">
    <location>
        <begin position="506"/>
        <end position="515"/>
    </location>
</feature>
<feature type="compositionally biased region" description="Low complexity" evidence="1">
    <location>
        <begin position="808"/>
        <end position="818"/>
    </location>
</feature>
<dbReference type="GO" id="GO:0030010">
    <property type="term" value="P:establishment of cell polarity"/>
    <property type="evidence" value="ECO:0007669"/>
    <property type="project" value="TreeGrafter"/>
</dbReference>
<dbReference type="EMBL" id="CAFZ01000015">
    <property type="protein sequence ID" value="CCA67518.1"/>
    <property type="molecule type" value="Genomic_DNA"/>
</dbReference>
<feature type="compositionally biased region" description="Polar residues" evidence="1">
    <location>
        <begin position="672"/>
        <end position="682"/>
    </location>
</feature>
<protein>
    <recommendedName>
        <fullName evidence="2">DH domain-containing protein</fullName>
    </recommendedName>
</protein>
<feature type="region of interest" description="Disordered" evidence="1">
    <location>
        <begin position="503"/>
        <end position="540"/>
    </location>
</feature>
<feature type="compositionally biased region" description="Polar residues" evidence="1">
    <location>
        <begin position="1081"/>
        <end position="1095"/>
    </location>
</feature>
<dbReference type="PANTHER" id="PTHR47339:SF1">
    <property type="entry name" value="CELL DIVISION CONTROL PROTEIN 24"/>
    <property type="match status" value="1"/>
</dbReference>
<gene>
    <name evidence="3" type="ORF">PIIN_01347</name>
</gene>
<dbReference type="GO" id="GO:0005634">
    <property type="term" value="C:nucleus"/>
    <property type="evidence" value="ECO:0007669"/>
    <property type="project" value="TreeGrafter"/>
</dbReference>
<feature type="compositionally biased region" description="Polar residues" evidence="1">
    <location>
        <begin position="34"/>
        <end position="50"/>
    </location>
</feature>